<dbReference type="EMBL" id="UZAK01032269">
    <property type="protein sequence ID" value="VDP25241.1"/>
    <property type="molecule type" value="Genomic_DNA"/>
</dbReference>
<feature type="compositionally biased region" description="Basic and acidic residues" evidence="1">
    <location>
        <begin position="125"/>
        <end position="149"/>
    </location>
</feature>
<reference evidence="2 3" key="2">
    <citation type="submission" date="2018-11" db="EMBL/GenBank/DDBJ databases">
        <authorList>
            <consortium name="Pathogen Informatics"/>
        </authorList>
    </citation>
    <scope>NUCLEOTIDE SEQUENCE [LARGE SCALE GENOMIC DNA]</scope>
    <source>
        <strain evidence="2">Dakar</strain>
        <strain evidence="3">Dakar, Senegal</strain>
    </source>
</reference>
<evidence type="ECO:0000313" key="3">
    <source>
        <dbReference type="Proteomes" id="UP000279833"/>
    </source>
</evidence>
<reference evidence="4" key="1">
    <citation type="submission" date="2016-06" db="UniProtKB">
        <authorList>
            <consortium name="WormBaseParasite"/>
        </authorList>
    </citation>
    <scope>IDENTIFICATION</scope>
</reference>
<feature type="compositionally biased region" description="Basic and acidic residues" evidence="1">
    <location>
        <begin position="157"/>
        <end position="183"/>
    </location>
</feature>
<name>A0A183JWT7_9TREM</name>
<evidence type="ECO:0000313" key="4">
    <source>
        <dbReference type="WBParaSite" id="SCUD_0000718201-mRNA-1"/>
    </source>
</evidence>
<keyword evidence="3" id="KW-1185">Reference proteome</keyword>
<feature type="region of interest" description="Disordered" evidence="1">
    <location>
        <begin position="125"/>
        <end position="183"/>
    </location>
</feature>
<evidence type="ECO:0000313" key="2">
    <source>
        <dbReference type="EMBL" id="VDP25241.1"/>
    </source>
</evidence>
<sequence length="217" mass="24574">MGENLCITGMHTAYTSPGSDHEPIKARPSWKPGSPGMPFHPIVGLLSSRLKVKTGGDETSSFVEEETDWSDWNTIKEYNISGTGGKQERTMQFTVPQEKGWEVFTEIESEETIIPRTIKITKAPHKEETIQKSRAEVKVDRRVTRTTPEKEEDDEYEKPTEAKQTKKPKEEDDDEGPGKKIGEEVSIKLPKQVWKSSNLHYSSLYNLLLIPLSLICV</sequence>
<protein>
    <submittedName>
        <fullName evidence="4">SHSP domain-containing protein</fullName>
    </submittedName>
</protein>
<accession>A0A183JWT7</accession>
<proteinExistence type="predicted"/>
<organism evidence="4">
    <name type="scientific">Schistosoma curassoni</name>
    <dbReference type="NCBI Taxonomy" id="6186"/>
    <lineage>
        <taxon>Eukaryota</taxon>
        <taxon>Metazoa</taxon>
        <taxon>Spiralia</taxon>
        <taxon>Lophotrochozoa</taxon>
        <taxon>Platyhelminthes</taxon>
        <taxon>Trematoda</taxon>
        <taxon>Digenea</taxon>
        <taxon>Strigeidida</taxon>
        <taxon>Schistosomatoidea</taxon>
        <taxon>Schistosomatidae</taxon>
        <taxon>Schistosoma</taxon>
    </lineage>
</organism>
<gene>
    <name evidence="2" type="ORF">SCUD_LOCUS7182</name>
</gene>
<dbReference type="Proteomes" id="UP000279833">
    <property type="component" value="Unassembled WGS sequence"/>
</dbReference>
<dbReference type="AlphaFoldDB" id="A0A183JWT7"/>
<feature type="region of interest" description="Disordered" evidence="1">
    <location>
        <begin position="13"/>
        <end position="33"/>
    </location>
</feature>
<evidence type="ECO:0000256" key="1">
    <source>
        <dbReference type="SAM" id="MobiDB-lite"/>
    </source>
</evidence>
<dbReference type="WBParaSite" id="SCUD_0000718201-mRNA-1">
    <property type="protein sequence ID" value="SCUD_0000718201-mRNA-1"/>
    <property type="gene ID" value="SCUD_0000718201"/>
</dbReference>